<reference evidence="1 2" key="1">
    <citation type="journal article" date="2013" name="Nature">
        <title>Insights into bilaterian evolution from three spiralian genomes.</title>
        <authorList>
            <person name="Simakov O."/>
            <person name="Marletaz F."/>
            <person name="Cho S.J."/>
            <person name="Edsinger-Gonzales E."/>
            <person name="Havlak P."/>
            <person name="Hellsten U."/>
            <person name="Kuo D.H."/>
            <person name="Larsson T."/>
            <person name="Lv J."/>
            <person name="Arendt D."/>
            <person name="Savage R."/>
            <person name="Osoegawa K."/>
            <person name="de Jong P."/>
            <person name="Grimwood J."/>
            <person name="Chapman J.A."/>
            <person name="Shapiro H."/>
            <person name="Aerts A."/>
            <person name="Otillar R.P."/>
            <person name="Terry A.Y."/>
            <person name="Boore J.L."/>
            <person name="Grigoriev I.V."/>
            <person name="Lindberg D.R."/>
            <person name="Seaver E.C."/>
            <person name="Weisblat D.A."/>
            <person name="Putnam N.H."/>
            <person name="Rokhsar D.S."/>
        </authorList>
    </citation>
    <scope>NUCLEOTIDE SEQUENCE [LARGE SCALE GENOMIC DNA]</scope>
</reference>
<evidence type="ECO:0000313" key="1">
    <source>
        <dbReference type="EMBL" id="ESP04501.1"/>
    </source>
</evidence>
<keyword evidence="2" id="KW-1185">Reference proteome</keyword>
<dbReference type="RefSeq" id="XP_009044832.1">
    <property type="nucleotide sequence ID" value="XM_009046584.1"/>
</dbReference>
<dbReference type="Proteomes" id="UP000030746">
    <property type="component" value="Unassembled WGS sequence"/>
</dbReference>
<dbReference type="AlphaFoldDB" id="V4BAJ0"/>
<evidence type="ECO:0000313" key="2">
    <source>
        <dbReference type="Proteomes" id="UP000030746"/>
    </source>
</evidence>
<sequence length="204" mass="22969">MIVAQAPKTYFGSDIQKALGSLPGFPWVKYPGEKHLPGHNYTDDKTFISNVLFSNVIKAISDKFITFKGQIELDGVIIQDGGHKQNMQFVGFNAKTFHNFFATLDDKSDASDWYFTDFTDSVPEEIYDELMNIVEIFVGKDYIDQMLQRLGKIDQKRLTLISHNGSGFANCIVLKNAKKLTQCPLVTASGILSLPLTYSFTDEY</sequence>
<accession>V4BAJ0</accession>
<dbReference type="OrthoDB" id="6324656at2759"/>
<name>V4BAJ0_LOTGI</name>
<gene>
    <name evidence="1" type="ORF">LOTGIDRAFT_170746</name>
</gene>
<dbReference type="EMBL" id="KB199728">
    <property type="protein sequence ID" value="ESP04501.1"/>
    <property type="molecule type" value="Genomic_DNA"/>
</dbReference>
<proteinExistence type="predicted"/>
<organism evidence="1 2">
    <name type="scientific">Lottia gigantea</name>
    <name type="common">Giant owl limpet</name>
    <dbReference type="NCBI Taxonomy" id="225164"/>
    <lineage>
        <taxon>Eukaryota</taxon>
        <taxon>Metazoa</taxon>
        <taxon>Spiralia</taxon>
        <taxon>Lophotrochozoa</taxon>
        <taxon>Mollusca</taxon>
        <taxon>Gastropoda</taxon>
        <taxon>Patellogastropoda</taxon>
        <taxon>Lottioidea</taxon>
        <taxon>Lottiidae</taxon>
        <taxon>Lottia</taxon>
    </lineage>
</organism>
<dbReference type="HOGENOM" id="CLU_1344613_0_0_1"/>
<protein>
    <submittedName>
        <fullName evidence="1">Uncharacterized protein</fullName>
    </submittedName>
</protein>
<dbReference type="GeneID" id="20241527"/>
<dbReference type="KEGG" id="lgi:LOTGIDRAFT_170746"/>
<dbReference type="CTD" id="20241527"/>